<dbReference type="OrthoDB" id="5372859at2759"/>
<accession>A0A6G1K2S7</accession>
<protein>
    <recommendedName>
        <fullName evidence="3">F-box domain-containing protein</fullName>
    </recommendedName>
</protein>
<name>A0A6G1K2S7_9PLEO</name>
<dbReference type="Proteomes" id="UP000799428">
    <property type="component" value="Unassembled WGS sequence"/>
</dbReference>
<evidence type="ECO:0008006" key="3">
    <source>
        <dbReference type="Google" id="ProtNLM"/>
    </source>
</evidence>
<organism evidence="1 2">
    <name type="scientific">Pleomassaria siparia CBS 279.74</name>
    <dbReference type="NCBI Taxonomy" id="1314801"/>
    <lineage>
        <taxon>Eukaryota</taxon>
        <taxon>Fungi</taxon>
        <taxon>Dikarya</taxon>
        <taxon>Ascomycota</taxon>
        <taxon>Pezizomycotina</taxon>
        <taxon>Dothideomycetes</taxon>
        <taxon>Pleosporomycetidae</taxon>
        <taxon>Pleosporales</taxon>
        <taxon>Pleomassariaceae</taxon>
        <taxon>Pleomassaria</taxon>
    </lineage>
</organism>
<sequence>MSGNKPNLITTSFPAELVANIIERIPFDHKVTPTLALVHSRFRDLLSNYQTSIAKNFARRNLPHVYRDFPCDENATSYEWLSRCIQKYDVVDDVMAVLLSDINCYAVEMHNMAVVNTGLFLLYRLCSIDDQGQKTAFLKSLPQDPLVAIFLAVDYSTLAARYHGKGIINQGTYGRFLDANRLEMRNDVEFSFSEAIMNLGPQFIHDSLLNADDSEATLMCLYHDHTIHDWDQNATPEDFMPPVTQGPSRDPNLVMRSLFTTLLDRLAELGDCKVSEIKGRIWEHVQIPDHSLAWLNLYGKERLVSGRDLDYLDDK</sequence>
<gene>
    <name evidence="1" type="ORF">K504DRAFT_459230</name>
</gene>
<evidence type="ECO:0000313" key="2">
    <source>
        <dbReference type="Proteomes" id="UP000799428"/>
    </source>
</evidence>
<proteinExistence type="predicted"/>
<dbReference type="AlphaFoldDB" id="A0A6G1K2S7"/>
<dbReference type="EMBL" id="MU005775">
    <property type="protein sequence ID" value="KAF2706812.1"/>
    <property type="molecule type" value="Genomic_DNA"/>
</dbReference>
<evidence type="ECO:0000313" key="1">
    <source>
        <dbReference type="EMBL" id="KAF2706812.1"/>
    </source>
</evidence>
<reference evidence="1" key="1">
    <citation type="journal article" date="2020" name="Stud. Mycol.">
        <title>101 Dothideomycetes genomes: a test case for predicting lifestyles and emergence of pathogens.</title>
        <authorList>
            <person name="Haridas S."/>
            <person name="Albert R."/>
            <person name="Binder M."/>
            <person name="Bloem J."/>
            <person name="Labutti K."/>
            <person name="Salamov A."/>
            <person name="Andreopoulos B."/>
            <person name="Baker S."/>
            <person name="Barry K."/>
            <person name="Bills G."/>
            <person name="Bluhm B."/>
            <person name="Cannon C."/>
            <person name="Castanera R."/>
            <person name="Culley D."/>
            <person name="Daum C."/>
            <person name="Ezra D."/>
            <person name="Gonzalez J."/>
            <person name="Henrissat B."/>
            <person name="Kuo A."/>
            <person name="Liang C."/>
            <person name="Lipzen A."/>
            <person name="Lutzoni F."/>
            <person name="Magnuson J."/>
            <person name="Mondo S."/>
            <person name="Nolan M."/>
            <person name="Ohm R."/>
            <person name="Pangilinan J."/>
            <person name="Park H.-J."/>
            <person name="Ramirez L."/>
            <person name="Alfaro M."/>
            <person name="Sun H."/>
            <person name="Tritt A."/>
            <person name="Yoshinaga Y."/>
            <person name="Zwiers L.-H."/>
            <person name="Turgeon B."/>
            <person name="Goodwin S."/>
            <person name="Spatafora J."/>
            <person name="Crous P."/>
            <person name="Grigoriev I."/>
        </authorList>
    </citation>
    <scope>NUCLEOTIDE SEQUENCE</scope>
    <source>
        <strain evidence="1">CBS 279.74</strain>
    </source>
</reference>
<keyword evidence="2" id="KW-1185">Reference proteome</keyword>